<dbReference type="EMBL" id="JBBYHS010000001">
    <property type="protein sequence ID" value="MEL1252142.1"/>
    <property type="molecule type" value="Genomic_DNA"/>
</dbReference>
<feature type="chain" id="PRO_5045216041" evidence="1">
    <location>
        <begin position="28"/>
        <end position="570"/>
    </location>
</feature>
<comment type="caution">
    <text evidence="3">The sequence shown here is derived from an EMBL/GenBank/DDBJ whole genome shotgun (WGS) entry which is preliminary data.</text>
</comment>
<keyword evidence="1" id="KW-0732">Signal</keyword>
<protein>
    <submittedName>
        <fullName evidence="3">DUF4960 domain-containing protein</fullName>
    </submittedName>
</protein>
<proteinExistence type="predicted"/>
<sequence length="570" mass="61063">MKPKKFFMGIKAIAVLMLSILMFNSCASDDNFQDRVPDYTNAIIQSFKVGAKYAEINHTLGTITMTLPSGSDLTKVTPEIRLPEGATITPDVNGTFDFSKGSIVFEIKSSDGANRKYTVSLGVYGDPRILSFSIGDKAGVIDQATGKITVQVGSQDGDITKLAPNFVLSEGNTVDVSSGVARDFSKPQTYTVLSNNGYTAKQYEVTVTQTAAPVISTFEINGVQGIIDNGANSILVVLPPGADLTALKPTITAPIGQSVLPSSGSAQDFSKGAVSYVVTNTENLKKTYSVSVQSIQPTKVAFIGNASSVSNISELDTKKAAQWAATTYGADFKYISLSSLNAAELADVKVLFFYYDNTGTTDLPDGGAMTANQVAILADFVKSGRNMFLAGLANTYLDDMGRIPFNPTTIGTGNGTDNIEYWGLNNTAGKPTNVTGHPAFAGITSTKINNALGDTFAWDFVPFLDNGFKEDHNAVWDLGGIPGLKEQHCSVARGAEFEKLTSCTILGDWQFIPDMCVVVAAEWHPVGAWKGKIISMGGSSYEWQTNDGRTNKFQSNIEKFTKNVIDYLLQ</sequence>
<reference evidence="3 4" key="1">
    <citation type="submission" date="2024-04" db="EMBL/GenBank/DDBJ databases">
        <title>Flavobacterium sp. DGU38 16S ribosomal RNA gene Genome sequencing and assembly.</title>
        <authorList>
            <person name="Park S."/>
        </authorList>
    </citation>
    <scope>NUCLEOTIDE SEQUENCE [LARGE SCALE GENOMIC DNA]</scope>
    <source>
        <strain evidence="3 4">DGU38</strain>
    </source>
</reference>
<organism evidence="3 4">
    <name type="scientific">Flavobacterium calami</name>
    <dbReference type="NCBI Taxonomy" id="3139144"/>
    <lineage>
        <taxon>Bacteria</taxon>
        <taxon>Pseudomonadati</taxon>
        <taxon>Bacteroidota</taxon>
        <taxon>Flavobacteriia</taxon>
        <taxon>Flavobacteriales</taxon>
        <taxon>Flavobacteriaceae</taxon>
        <taxon>Flavobacterium</taxon>
    </lineage>
</organism>
<gene>
    <name evidence="3" type="ORF">AAEO57_00015</name>
</gene>
<name>A0ABU9IKA9_9FLAO</name>
<dbReference type="Gene3D" id="2.60.40.2340">
    <property type="match status" value="3"/>
</dbReference>
<keyword evidence="4" id="KW-1185">Reference proteome</keyword>
<evidence type="ECO:0000313" key="3">
    <source>
        <dbReference type="EMBL" id="MEL1252142.1"/>
    </source>
</evidence>
<accession>A0ABU9IKA9</accession>
<feature type="domain" description="DUF4960" evidence="2">
    <location>
        <begin position="302"/>
        <end position="568"/>
    </location>
</feature>
<evidence type="ECO:0000256" key="1">
    <source>
        <dbReference type="SAM" id="SignalP"/>
    </source>
</evidence>
<dbReference type="Pfam" id="PF16324">
    <property type="entry name" value="DUF4960"/>
    <property type="match status" value="1"/>
</dbReference>
<evidence type="ECO:0000259" key="2">
    <source>
        <dbReference type="Pfam" id="PF16324"/>
    </source>
</evidence>
<evidence type="ECO:0000313" key="4">
    <source>
        <dbReference type="Proteomes" id="UP001485226"/>
    </source>
</evidence>
<dbReference type="RefSeq" id="WP_341688209.1">
    <property type="nucleotide sequence ID" value="NZ_JBBYHS010000001.1"/>
</dbReference>
<feature type="signal peptide" evidence="1">
    <location>
        <begin position="1"/>
        <end position="27"/>
    </location>
</feature>
<dbReference type="Proteomes" id="UP001485226">
    <property type="component" value="Unassembled WGS sequence"/>
</dbReference>
<dbReference type="InterPro" id="IPR032526">
    <property type="entry name" value="DUF4960"/>
</dbReference>